<dbReference type="OrthoDB" id="9812221at2"/>
<evidence type="ECO:0000256" key="9">
    <source>
        <dbReference type="SAM" id="Phobius"/>
    </source>
</evidence>
<keyword evidence="3" id="KW-0813">Transport</keyword>
<evidence type="ECO:0000256" key="6">
    <source>
        <dbReference type="ARBA" id="ARBA00022989"/>
    </source>
</evidence>
<dbReference type="NCBIfam" id="TIGR00711">
    <property type="entry name" value="efflux_EmrB"/>
    <property type="match status" value="1"/>
</dbReference>
<dbReference type="AlphaFoldDB" id="A0A7I7NGZ1"/>
<protein>
    <submittedName>
        <fullName evidence="11">Multidrug resistance protein B</fullName>
    </submittedName>
</protein>
<dbReference type="SUPFAM" id="SSF103473">
    <property type="entry name" value="MFS general substrate transporter"/>
    <property type="match status" value="1"/>
</dbReference>
<feature type="transmembrane region" description="Helical" evidence="9">
    <location>
        <begin position="140"/>
        <end position="158"/>
    </location>
</feature>
<evidence type="ECO:0000256" key="7">
    <source>
        <dbReference type="ARBA" id="ARBA00023136"/>
    </source>
</evidence>
<dbReference type="InterPro" id="IPR020846">
    <property type="entry name" value="MFS_dom"/>
</dbReference>
<feature type="transmembrane region" description="Helical" evidence="9">
    <location>
        <begin position="112"/>
        <end position="134"/>
    </location>
</feature>
<dbReference type="InterPro" id="IPR036259">
    <property type="entry name" value="MFS_trans_sf"/>
</dbReference>
<evidence type="ECO:0000313" key="12">
    <source>
        <dbReference type="Proteomes" id="UP000466396"/>
    </source>
</evidence>
<keyword evidence="5 9" id="KW-0812">Transmembrane</keyword>
<dbReference type="PANTHER" id="PTHR42718">
    <property type="entry name" value="MAJOR FACILITATOR SUPERFAMILY MULTIDRUG TRANSPORTER MFSC"/>
    <property type="match status" value="1"/>
</dbReference>
<name>A0A7I7NGZ1_9MYCO</name>
<feature type="transmembrane region" description="Helical" evidence="9">
    <location>
        <begin position="388"/>
        <end position="414"/>
    </location>
</feature>
<dbReference type="PROSITE" id="PS50850">
    <property type="entry name" value="MFS"/>
    <property type="match status" value="1"/>
</dbReference>
<feature type="transmembrane region" description="Helical" evidence="9">
    <location>
        <begin position="475"/>
        <end position="496"/>
    </location>
</feature>
<dbReference type="InterPro" id="IPR004638">
    <property type="entry name" value="EmrB-like"/>
</dbReference>
<feature type="transmembrane region" description="Helical" evidence="9">
    <location>
        <begin position="362"/>
        <end position="382"/>
    </location>
</feature>
<feature type="region of interest" description="Disordered" evidence="8">
    <location>
        <begin position="1"/>
        <end position="32"/>
    </location>
</feature>
<feature type="domain" description="Major facilitator superfamily (MFS) profile" evidence="10">
    <location>
        <begin position="41"/>
        <end position="502"/>
    </location>
</feature>
<gene>
    <name evidence="11" type="primary">emrB_1</name>
    <name evidence="11" type="ORF">MLAC_00610</name>
</gene>
<reference evidence="11 12" key="1">
    <citation type="journal article" date="2019" name="Emerg. Microbes Infect.">
        <title>Comprehensive subspecies identification of 175 nontuberculous mycobacteria species based on 7547 genomic profiles.</title>
        <authorList>
            <person name="Matsumoto Y."/>
            <person name="Kinjo T."/>
            <person name="Motooka D."/>
            <person name="Nabeya D."/>
            <person name="Jung N."/>
            <person name="Uechi K."/>
            <person name="Horii T."/>
            <person name="Iida T."/>
            <person name="Fujita J."/>
            <person name="Nakamura S."/>
        </authorList>
    </citation>
    <scope>NUCLEOTIDE SEQUENCE [LARGE SCALE GENOMIC DNA]</scope>
    <source>
        <strain evidence="11 12">JCM 15657</strain>
    </source>
</reference>
<evidence type="ECO:0000256" key="5">
    <source>
        <dbReference type="ARBA" id="ARBA00022692"/>
    </source>
</evidence>
<organism evidence="11 12">
    <name type="scientific">Mycobacterium lacus</name>
    <dbReference type="NCBI Taxonomy" id="169765"/>
    <lineage>
        <taxon>Bacteria</taxon>
        <taxon>Bacillati</taxon>
        <taxon>Actinomycetota</taxon>
        <taxon>Actinomycetes</taxon>
        <taxon>Mycobacteriales</taxon>
        <taxon>Mycobacteriaceae</taxon>
        <taxon>Mycobacterium</taxon>
    </lineage>
</organism>
<feature type="transmembrane region" description="Helical" evidence="9">
    <location>
        <begin position="82"/>
        <end position="100"/>
    </location>
</feature>
<accession>A0A7I7NGZ1</accession>
<dbReference type="KEGG" id="mlj:MLAC_00610"/>
<evidence type="ECO:0000256" key="3">
    <source>
        <dbReference type="ARBA" id="ARBA00022448"/>
    </source>
</evidence>
<keyword evidence="12" id="KW-1185">Reference proteome</keyword>
<keyword evidence="6 9" id="KW-1133">Transmembrane helix</keyword>
<dbReference type="Pfam" id="PF07690">
    <property type="entry name" value="MFS_1"/>
    <property type="match status" value="2"/>
</dbReference>
<evidence type="ECO:0000256" key="4">
    <source>
        <dbReference type="ARBA" id="ARBA00022475"/>
    </source>
</evidence>
<proteinExistence type="inferred from homology"/>
<feature type="transmembrane region" description="Helical" evidence="9">
    <location>
        <begin position="258"/>
        <end position="280"/>
    </location>
</feature>
<dbReference type="GO" id="GO:0005886">
    <property type="term" value="C:plasma membrane"/>
    <property type="evidence" value="ECO:0007669"/>
    <property type="project" value="UniProtKB-SubCell"/>
</dbReference>
<dbReference type="Gene3D" id="1.20.1720.10">
    <property type="entry name" value="Multidrug resistance protein D"/>
    <property type="match status" value="1"/>
</dbReference>
<comment type="subcellular location">
    <subcellularLocation>
        <location evidence="1">Cell membrane</location>
        <topology evidence="1">Multi-pass membrane protein</topology>
    </subcellularLocation>
</comment>
<feature type="transmembrane region" description="Helical" evidence="9">
    <location>
        <begin position="38"/>
        <end position="62"/>
    </location>
</feature>
<dbReference type="PANTHER" id="PTHR42718:SF9">
    <property type="entry name" value="MAJOR FACILITATOR SUPERFAMILY MULTIDRUG TRANSPORTER MFSC"/>
    <property type="match status" value="1"/>
</dbReference>
<feature type="transmembrane region" description="Helical" evidence="9">
    <location>
        <begin position="165"/>
        <end position="188"/>
    </location>
</feature>
<evidence type="ECO:0000256" key="1">
    <source>
        <dbReference type="ARBA" id="ARBA00004651"/>
    </source>
</evidence>
<sequence>MRRRASRLPREPQVEASTEAAAESRPGSAYPASRDSRLVLTAVTCVLLPVMVTMDTTVVNVAQRTFIADFSTTQAVVAWTQTAYTLSLAAVIPLTGWAANRSGTKRLVLGSVLLFSLGSLLCALASNIALLVAFRALQGLGGGMLTPLQLIILARAAGPQRLGRVLTLSMVPILMAPMCGPILGGWLIDSFGWQWIFLINIPIGLLTMVLAGFVLPQDVPLPTESLDVISMLLLSPGLVLLLYGVSLLPARGTIADPFVWVPVAAGTVLIGAFVIHALRWTDRALIDLHLLEHRAVAAANATRFLFAVAFFGSLLLFPAYFQQVLGKTPLESGLFLVPQTASAAVAIPIVGRLMERRGPRRAALIGTALTAMGLAVFVYGMSREHVDLLVLLAGLAMFGVGTGGLMTPVTWAAIHTLDSSEVAHGSTLFNVNHNTAASVGAALMSVIVTSRFNANATITAAKRADSIREEAASRAYAGVFVVSMIVVAATAIPAWFLPNRAAPPAAGRAWQGRPRAHPRGGPR</sequence>
<dbReference type="Gene3D" id="1.20.1250.20">
    <property type="entry name" value="MFS general substrate transporter like domains"/>
    <property type="match status" value="1"/>
</dbReference>
<dbReference type="InterPro" id="IPR011701">
    <property type="entry name" value="MFS"/>
</dbReference>
<feature type="transmembrane region" description="Helical" evidence="9">
    <location>
        <begin position="228"/>
        <end position="246"/>
    </location>
</feature>
<evidence type="ECO:0000313" key="11">
    <source>
        <dbReference type="EMBL" id="BBX94767.1"/>
    </source>
</evidence>
<dbReference type="CDD" id="cd17503">
    <property type="entry name" value="MFS_LmrB_MDR_like"/>
    <property type="match status" value="1"/>
</dbReference>
<dbReference type="EMBL" id="AP022581">
    <property type="protein sequence ID" value="BBX94767.1"/>
    <property type="molecule type" value="Genomic_DNA"/>
</dbReference>
<evidence type="ECO:0000256" key="8">
    <source>
        <dbReference type="SAM" id="MobiDB-lite"/>
    </source>
</evidence>
<dbReference type="GO" id="GO:0022857">
    <property type="term" value="F:transmembrane transporter activity"/>
    <property type="evidence" value="ECO:0007669"/>
    <property type="project" value="InterPro"/>
</dbReference>
<comment type="similarity">
    <text evidence="2">Belongs to the major facilitator superfamily. EmrB family.</text>
</comment>
<keyword evidence="7 9" id="KW-0472">Membrane</keyword>
<evidence type="ECO:0000259" key="10">
    <source>
        <dbReference type="PROSITE" id="PS50850"/>
    </source>
</evidence>
<feature type="transmembrane region" description="Helical" evidence="9">
    <location>
        <begin position="301"/>
        <end position="321"/>
    </location>
</feature>
<dbReference type="RefSeq" id="WP_085162137.1">
    <property type="nucleotide sequence ID" value="NZ_AP022581.1"/>
</dbReference>
<feature type="transmembrane region" description="Helical" evidence="9">
    <location>
        <begin position="194"/>
        <end position="216"/>
    </location>
</feature>
<evidence type="ECO:0000256" key="2">
    <source>
        <dbReference type="ARBA" id="ARBA00008537"/>
    </source>
</evidence>
<dbReference type="Proteomes" id="UP000466396">
    <property type="component" value="Chromosome"/>
</dbReference>
<keyword evidence="4" id="KW-1003">Cell membrane</keyword>